<dbReference type="AlphaFoldDB" id="A0A8H7N0D6"/>
<dbReference type="SUPFAM" id="SSF51735">
    <property type="entry name" value="NAD(P)-binding Rossmann-fold domains"/>
    <property type="match status" value="1"/>
</dbReference>
<gene>
    <name evidence="1" type="ORF">IM811_009274</name>
</gene>
<dbReference type="Gene3D" id="3.40.50.720">
    <property type="entry name" value="NAD(P)-binding Rossmann-like Domain"/>
    <property type="match status" value="1"/>
</dbReference>
<dbReference type="Pfam" id="PF00106">
    <property type="entry name" value="adh_short"/>
    <property type="match status" value="1"/>
</dbReference>
<dbReference type="InterPro" id="IPR002347">
    <property type="entry name" value="SDR_fam"/>
</dbReference>
<dbReference type="Proteomes" id="UP000616885">
    <property type="component" value="Unassembled WGS sequence"/>
</dbReference>
<reference evidence="1" key="1">
    <citation type="submission" date="2020-10" db="EMBL/GenBank/DDBJ databases">
        <title>High-Quality Genome Resource of Clonostachys rosea strain S41 by Oxford Nanopore Long-Read Sequencing.</title>
        <authorList>
            <person name="Wang H."/>
        </authorList>
    </citation>
    <scope>NUCLEOTIDE SEQUENCE</scope>
    <source>
        <strain evidence="1">S41</strain>
    </source>
</reference>
<dbReference type="EMBL" id="JADCTT010000020">
    <property type="protein sequence ID" value="KAF9742621.1"/>
    <property type="molecule type" value="Genomic_DNA"/>
</dbReference>
<protein>
    <submittedName>
        <fullName evidence="1">Uncharacterized protein</fullName>
    </submittedName>
</protein>
<sequence>MASKSFFAVVAGVGAGTGRSVAVRFAKAYPVVLLSRKPESYQEVVAEIKNSGGQAIGLTADVNDPASLKKAFETVKEQLPGSRLAAAIFNVNGDFRGSPFWSSQPMSWIALSMALSSHSSILHSKLYRSSWTRWLTRPTLPH</sequence>
<evidence type="ECO:0000313" key="2">
    <source>
        <dbReference type="Proteomes" id="UP000616885"/>
    </source>
</evidence>
<dbReference type="InterPro" id="IPR036291">
    <property type="entry name" value="NAD(P)-bd_dom_sf"/>
</dbReference>
<accession>A0A8H7N0D6</accession>
<dbReference type="PANTHER" id="PTHR43431:SF7">
    <property type="entry name" value="OXIDOREDUCTASE, SHORT CHAIN DEHYDROGENASE_REDUCTASE FAMILY (AFU_ORTHOLOGUE AFUA_5G14000)"/>
    <property type="match status" value="1"/>
</dbReference>
<organism evidence="1 2">
    <name type="scientific">Bionectria ochroleuca</name>
    <name type="common">Gliocladium roseum</name>
    <dbReference type="NCBI Taxonomy" id="29856"/>
    <lineage>
        <taxon>Eukaryota</taxon>
        <taxon>Fungi</taxon>
        <taxon>Dikarya</taxon>
        <taxon>Ascomycota</taxon>
        <taxon>Pezizomycotina</taxon>
        <taxon>Sordariomycetes</taxon>
        <taxon>Hypocreomycetidae</taxon>
        <taxon>Hypocreales</taxon>
        <taxon>Bionectriaceae</taxon>
        <taxon>Clonostachys</taxon>
    </lineage>
</organism>
<proteinExistence type="predicted"/>
<evidence type="ECO:0000313" key="1">
    <source>
        <dbReference type="EMBL" id="KAF9742621.1"/>
    </source>
</evidence>
<dbReference type="PANTHER" id="PTHR43431">
    <property type="entry name" value="OXIDOREDUCTASE, SHORT CHAIN DEHYDROGENASE/REDUCTASE FAMILY (AFU_ORTHOLOGUE AFUA_5G14000)"/>
    <property type="match status" value="1"/>
</dbReference>
<comment type="caution">
    <text evidence="1">The sequence shown here is derived from an EMBL/GenBank/DDBJ whole genome shotgun (WGS) entry which is preliminary data.</text>
</comment>
<name>A0A8H7N0D6_BIOOC</name>